<keyword evidence="3" id="KW-1185">Reference proteome</keyword>
<gene>
    <name evidence="2" type="ORF">AF332_09155</name>
</gene>
<dbReference type="EMBL" id="LGUF01000007">
    <property type="protein sequence ID" value="KON86958.1"/>
    <property type="molecule type" value="Genomic_DNA"/>
</dbReference>
<dbReference type="InterPro" id="IPR025418">
    <property type="entry name" value="YrhC-like"/>
</dbReference>
<comment type="caution">
    <text evidence="2">The sequence shown here is derived from an EMBL/GenBank/DDBJ whole genome shotgun (WGS) entry which is preliminary data.</text>
</comment>
<keyword evidence="1" id="KW-0472">Membrane</keyword>
<dbReference type="RefSeq" id="WP_053434314.1">
    <property type="nucleotide sequence ID" value="NZ_LGUF01000007.1"/>
</dbReference>
<keyword evidence="1" id="KW-0812">Transmembrane</keyword>
<evidence type="ECO:0000313" key="2">
    <source>
        <dbReference type="EMBL" id="KON86958.1"/>
    </source>
</evidence>
<reference evidence="3" key="1">
    <citation type="submission" date="2015-07" db="EMBL/GenBank/DDBJ databases">
        <title>Fjat-10036 dsm4.</title>
        <authorList>
            <person name="Liu B."/>
            <person name="Wang J."/>
            <person name="Zhu Y."/>
            <person name="Liu G."/>
            <person name="Chen Q."/>
            <person name="Chen Z."/>
            <person name="Lan J."/>
            <person name="Che J."/>
            <person name="Ge C."/>
            <person name="Shi H."/>
            <person name="Pan Z."/>
            <person name="Liu X."/>
        </authorList>
    </citation>
    <scope>NUCLEOTIDE SEQUENCE [LARGE SCALE GENOMIC DNA]</scope>
    <source>
        <strain evidence="3">DSM 4</strain>
    </source>
</reference>
<dbReference type="Pfam" id="PF14143">
    <property type="entry name" value="YrhC"/>
    <property type="match status" value="1"/>
</dbReference>
<evidence type="ECO:0000256" key="1">
    <source>
        <dbReference type="SAM" id="Phobius"/>
    </source>
</evidence>
<dbReference type="OrthoDB" id="2943632at2"/>
<dbReference type="STRING" id="1459.AF332_09155"/>
<accession>A0A0M0GB33</accession>
<proteinExistence type="predicted"/>
<name>A0A0M0GB33_SPOGL</name>
<sequence>MKNEAKRIFEKMVDFKRFAISLLAVGSFFYIGLIIPDTANTVSDLYIMAGSSLVFLIGSIYYFMLSKRCRNKLNETDEGQEYLMRK</sequence>
<dbReference type="AlphaFoldDB" id="A0A0M0GB33"/>
<evidence type="ECO:0008006" key="4">
    <source>
        <dbReference type="Google" id="ProtNLM"/>
    </source>
</evidence>
<dbReference type="PATRIC" id="fig|1459.3.peg.1945"/>
<evidence type="ECO:0000313" key="3">
    <source>
        <dbReference type="Proteomes" id="UP000037109"/>
    </source>
</evidence>
<dbReference type="Proteomes" id="UP000037109">
    <property type="component" value="Unassembled WGS sequence"/>
</dbReference>
<organism evidence="2 3">
    <name type="scientific">Sporosarcina globispora</name>
    <name type="common">Bacillus globisporus</name>
    <dbReference type="NCBI Taxonomy" id="1459"/>
    <lineage>
        <taxon>Bacteria</taxon>
        <taxon>Bacillati</taxon>
        <taxon>Bacillota</taxon>
        <taxon>Bacilli</taxon>
        <taxon>Bacillales</taxon>
        <taxon>Caryophanaceae</taxon>
        <taxon>Sporosarcina</taxon>
    </lineage>
</organism>
<keyword evidence="1" id="KW-1133">Transmembrane helix</keyword>
<feature type="transmembrane region" description="Helical" evidence="1">
    <location>
        <begin position="20"/>
        <end position="39"/>
    </location>
</feature>
<feature type="transmembrane region" description="Helical" evidence="1">
    <location>
        <begin position="45"/>
        <end position="64"/>
    </location>
</feature>
<protein>
    <recommendedName>
        <fullName evidence="4">YrhC-like protein</fullName>
    </recommendedName>
</protein>